<dbReference type="InterPro" id="IPR003615">
    <property type="entry name" value="HNH_nuc"/>
</dbReference>
<evidence type="ECO:0000259" key="1">
    <source>
        <dbReference type="SMART" id="SM00507"/>
    </source>
</evidence>
<dbReference type="EMBL" id="CP023694">
    <property type="protein sequence ID" value="QEV27808.1"/>
    <property type="molecule type" value="Genomic_DNA"/>
</dbReference>
<dbReference type="Gene3D" id="1.10.30.50">
    <property type="match status" value="1"/>
</dbReference>
<evidence type="ECO:0000313" key="2">
    <source>
        <dbReference type="EMBL" id="QEV27808.1"/>
    </source>
</evidence>
<evidence type="ECO:0000313" key="3">
    <source>
        <dbReference type="Proteomes" id="UP000326598"/>
    </source>
</evidence>
<protein>
    <recommendedName>
        <fullName evidence="1">HNH nuclease domain-containing protein</fullName>
    </recommendedName>
</protein>
<dbReference type="RefSeq" id="WP_150483028.1">
    <property type="nucleotide sequence ID" value="NZ_BMTB01000004.1"/>
</dbReference>
<dbReference type="Pfam" id="PF01844">
    <property type="entry name" value="HNH"/>
    <property type="match status" value="1"/>
</dbReference>
<name>A0A5J6I702_STRC4</name>
<feature type="domain" description="HNH nuclease" evidence="1">
    <location>
        <begin position="56"/>
        <end position="114"/>
    </location>
</feature>
<dbReference type="SMART" id="SM00507">
    <property type="entry name" value="HNHc"/>
    <property type="match status" value="1"/>
</dbReference>
<dbReference type="KEGG" id="scoe:CP976_29330"/>
<dbReference type="AlphaFoldDB" id="A0A5J6I702"/>
<dbReference type="PANTHER" id="PTHR33877">
    <property type="entry name" value="SLL1193 PROTEIN"/>
    <property type="match status" value="1"/>
</dbReference>
<reference evidence="2 3" key="1">
    <citation type="submission" date="2017-09" db="EMBL/GenBank/DDBJ databases">
        <authorList>
            <person name="Lee N."/>
            <person name="Cho B.-K."/>
        </authorList>
    </citation>
    <scope>NUCLEOTIDE SEQUENCE [LARGE SCALE GENOMIC DNA]</scope>
    <source>
        <strain evidence="2 3">ATCC 13740</strain>
    </source>
</reference>
<dbReference type="PANTHER" id="PTHR33877:SF2">
    <property type="entry name" value="OS07G0170200 PROTEIN"/>
    <property type="match status" value="1"/>
</dbReference>
<proteinExistence type="predicted"/>
<dbReference type="CDD" id="cd00085">
    <property type="entry name" value="HNHc"/>
    <property type="match status" value="1"/>
</dbReference>
<gene>
    <name evidence="2" type="ORF">CP976_29330</name>
</gene>
<dbReference type="GeneID" id="91420155"/>
<dbReference type="InterPro" id="IPR052892">
    <property type="entry name" value="NA-targeting_endonuclease"/>
</dbReference>
<dbReference type="GO" id="GO:0004519">
    <property type="term" value="F:endonuclease activity"/>
    <property type="evidence" value="ECO:0007669"/>
    <property type="project" value="InterPro"/>
</dbReference>
<sequence>MFFVMFSNRIALANLNKFLAIYFREVDPDHFGEDNKELVRLFERDGELKRVRPPVWARKAVFYRDRGRCTGCGVNLSGLIDTFDVAHYDHMMPLSRGGLNDVTNLQLLCERCNKRKGDRVTVPSNRYRRWY</sequence>
<dbReference type="GO" id="GO:0008270">
    <property type="term" value="F:zinc ion binding"/>
    <property type="evidence" value="ECO:0007669"/>
    <property type="project" value="InterPro"/>
</dbReference>
<organism evidence="2 3">
    <name type="scientific">Streptomyces coeruleorubidus</name>
    <dbReference type="NCBI Taxonomy" id="116188"/>
    <lineage>
        <taxon>Bacteria</taxon>
        <taxon>Bacillati</taxon>
        <taxon>Actinomycetota</taxon>
        <taxon>Actinomycetes</taxon>
        <taxon>Kitasatosporales</taxon>
        <taxon>Streptomycetaceae</taxon>
        <taxon>Streptomyces</taxon>
    </lineage>
</organism>
<dbReference type="GO" id="GO:0003676">
    <property type="term" value="F:nucleic acid binding"/>
    <property type="evidence" value="ECO:0007669"/>
    <property type="project" value="InterPro"/>
</dbReference>
<dbReference type="InterPro" id="IPR002711">
    <property type="entry name" value="HNH"/>
</dbReference>
<accession>A0A5J6I702</accession>
<dbReference type="Proteomes" id="UP000326598">
    <property type="component" value="Chromosome"/>
</dbReference>